<sequence>MESSKCVRGFVVTASSSISSAIRLFLCFLFLLNSEILGLKCVCNPNECETIRSEDCPGRGMIVWDPCRCCRVCARTFGEACGGPGDFSGTCEPPLSCVSKIPVGGSGICLDHHSHLRRRTGQTSSSRAERPEKQQQKRATTEAHIAFSSASCLSKAGPFEYSEEGGEDCPTLRSCPHSPSLVPPGTSQQQQLSVACCLLADQLPLVGQAMVIKQEEGRVDSKLFGVVLTPRLSSHPG</sequence>
<dbReference type="Gene3D" id="4.10.40.20">
    <property type="match status" value="1"/>
</dbReference>
<evidence type="ECO:0000256" key="4">
    <source>
        <dbReference type="ARBA" id="ARBA00023157"/>
    </source>
</evidence>
<keyword evidence="9" id="KW-1185">Reference proteome</keyword>
<dbReference type="Pfam" id="PF00219">
    <property type="entry name" value="IGFBP"/>
    <property type="match status" value="1"/>
</dbReference>
<dbReference type="InParanoid" id="B0WMH5"/>
<accession>B0WMH5</accession>
<reference evidence="7" key="1">
    <citation type="submission" date="2007-03" db="EMBL/GenBank/DDBJ databases">
        <title>Annotation of Culex pipiens quinquefasciatus.</title>
        <authorList>
            <consortium name="The Broad Institute Genome Sequencing Platform"/>
            <person name="Atkinson P.W."/>
            <person name="Hemingway J."/>
            <person name="Christensen B.M."/>
            <person name="Higgs S."/>
            <person name="Kodira C."/>
            <person name="Hannick L."/>
            <person name="Megy K."/>
            <person name="O'Leary S."/>
            <person name="Pearson M."/>
            <person name="Haas B.J."/>
            <person name="Mauceli E."/>
            <person name="Wortman J.R."/>
            <person name="Lee N.H."/>
            <person name="Guigo R."/>
            <person name="Stanke M."/>
            <person name="Alvarado L."/>
            <person name="Amedeo P."/>
            <person name="Antoine C.H."/>
            <person name="Arensburger P."/>
            <person name="Bidwell S.L."/>
            <person name="Crawford M."/>
            <person name="Camaro F."/>
            <person name="Devon K."/>
            <person name="Engels R."/>
            <person name="Hammond M."/>
            <person name="Howarth C."/>
            <person name="Koehrsen M."/>
            <person name="Lawson D."/>
            <person name="Montgomery P."/>
            <person name="Nene V."/>
            <person name="Nusbaum C."/>
            <person name="Puiu D."/>
            <person name="Romero-Severson J."/>
            <person name="Severson D.W."/>
            <person name="Shumway M."/>
            <person name="Sisk P."/>
            <person name="Stolte C."/>
            <person name="Zeng Q."/>
            <person name="Eisenstadt E."/>
            <person name="Fraser-Liggett C."/>
            <person name="Strausberg R."/>
            <person name="Galagan J."/>
            <person name="Birren B."/>
            <person name="Collins F.H."/>
        </authorList>
    </citation>
    <scope>NUCLEOTIDE SEQUENCE [LARGE SCALE GENOMIC DNA]</scope>
    <source>
        <strain evidence="7">JHB</strain>
    </source>
</reference>
<dbReference type="EnsemblMetazoa" id="CPIJ007955-RA">
    <property type="protein sequence ID" value="CPIJ007955-PA"/>
    <property type="gene ID" value="CPIJ007955"/>
</dbReference>
<name>B0WMH5_CULQU</name>
<dbReference type="Proteomes" id="UP000002320">
    <property type="component" value="Unassembled WGS sequence"/>
</dbReference>
<dbReference type="PROSITE" id="PS51323">
    <property type="entry name" value="IGFBP_N_2"/>
    <property type="match status" value="1"/>
</dbReference>
<feature type="region of interest" description="Disordered" evidence="5">
    <location>
        <begin position="117"/>
        <end position="140"/>
    </location>
</feature>
<dbReference type="VEuPathDB" id="VectorBase:CQUJHB003545"/>
<comment type="subcellular location">
    <subcellularLocation>
        <location evidence="1">Secreted</location>
    </subcellularLocation>
</comment>
<gene>
    <name evidence="8" type="primary">6040527</name>
    <name evidence="7" type="ORF">CpipJ_CPIJ007955</name>
</gene>
<dbReference type="PANTHER" id="PTHR14186">
    <property type="entry name" value="INSULIN-LIKE GROWTH FACTOR BINDING PROTEIN-RELATED"/>
    <property type="match status" value="1"/>
</dbReference>
<dbReference type="InterPro" id="IPR011390">
    <property type="entry name" value="IGFBP_rP_mac25"/>
</dbReference>
<feature type="domain" description="IGFBP N-terminal" evidence="6">
    <location>
        <begin position="37"/>
        <end position="112"/>
    </location>
</feature>
<dbReference type="PANTHER" id="PTHR14186:SF20">
    <property type="entry name" value="CYSTEINE-RICH MOTOR NEURON 1 PROTEIN-LIKE"/>
    <property type="match status" value="1"/>
</dbReference>
<dbReference type="KEGG" id="cqu:CpipJ_CPIJ007955"/>
<dbReference type="InterPro" id="IPR009030">
    <property type="entry name" value="Growth_fac_rcpt_cys_sf"/>
</dbReference>
<organism>
    <name type="scientific">Culex quinquefasciatus</name>
    <name type="common">Southern house mosquito</name>
    <name type="synonym">Culex pungens</name>
    <dbReference type="NCBI Taxonomy" id="7176"/>
    <lineage>
        <taxon>Eukaryota</taxon>
        <taxon>Metazoa</taxon>
        <taxon>Ecdysozoa</taxon>
        <taxon>Arthropoda</taxon>
        <taxon>Hexapoda</taxon>
        <taxon>Insecta</taxon>
        <taxon>Pterygota</taxon>
        <taxon>Neoptera</taxon>
        <taxon>Endopterygota</taxon>
        <taxon>Diptera</taxon>
        <taxon>Nematocera</taxon>
        <taxon>Culicoidea</taxon>
        <taxon>Culicidae</taxon>
        <taxon>Culicinae</taxon>
        <taxon>Culicini</taxon>
        <taxon>Culex</taxon>
        <taxon>Culex</taxon>
    </lineage>
</organism>
<dbReference type="EMBL" id="DS231998">
    <property type="protein sequence ID" value="EDS31046.1"/>
    <property type="molecule type" value="Genomic_DNA"/>
</dbReference>
<evidence type="ECO:0000313" key="7">
    <source>
        <dbReference type="EMBL" id="EDS31046.1"/>
    </source>
</evidence>
<dbReference type="InterPro" id="IPR000867">
    <property type="entry name" value="IGFBP-like"/>
</dbReference>
<reference evidence="8" key="2">
    <citation type="submission" date="2021-02" db="UniProtKB">
        <authorList>
            <consortium name="EnsemblMetazoa"/>
        </authorList>
    </citation>
    <scope>IDENTIFICATION</scope>
    <source>
        <strain evidence="8">JHB</strain>
    </source>
</reference>
<protein>
    <recommendedName>
        <fullName evidence="6">IGFBP N-terminal domain-containing protein</fullName>
    </recommendedName>
</protein>
<dbReference type="GO" id="GO:0005576">
    <property type="term" value="C:extracellular region"/>
    <property type="evidence" value="ECO:0007669"/>
    <property type="project" value="UniProtKB-SubCell"/>
</dbReference>
<feature type="compositionally biased region" description="Basic and acidic residues" evidence="5">
    <location>
        <begin position="127"/>
        <end position="140"/>
    </location>
</feature>
<dbReference type="GO" id="GO:0001558">
    <property type="term" value="P:regulation of cell growth"/>
    <property type="evidence" value="ECO:0007669"/>
    <property type="project" value="InterPro"/>
</dbReference>
<proteinExistence type="predicted"/>
<dbReference type="GO" id="GO:0009966">
    <property type="term" value="P:regulation of signal transduction"/>
    <property type="evidence" value="ECO:0007669"/>
    <property type="project" value="TreeGrafter"/>
</dbReference>
<keyword evidence="3" id="KW-0732">Signal</keyword>
<evidence type="ECO:0000259" key="6">
    <source>
        <dbReference type="PROSITE" id="PS51323"/>
    </source>
</evidence>
<dbReference type="OrthoDB" id="5976811at2759"/>
<evidence type="ECO:0000256" key="2">
    <source>
        <dbReference type="ARBA" id="ARBA00022525"/>
    </source>
</evidence>
<evidence type="ECO:0000256" key="3">
    <source>
        <dbReference type="ARBA" id="ARBA00022729"/>
    </source>
</evidence>
<evidence type="ECO:0000256" key="5">
    <source>
        <dbReference type="SAM" id="MobiDB-lite"/>
    </source>
</evidence>
<dbReference type="HOGENOM" id="CLU_1171638_0_0_1"/>
<keyword evidence="2" id="KW-0964">Secreted</keyword>
<evidence type="ECO:0000313" key="9">
    <source>
        <dbReference type="Proteomes" id="UP000002320"/>
    </source>
</evidence>
<dbReference type="AlphaFoldDB" id="B0WMH5"/>
<keyword evidence="4" id="KW-1015">Disulfide bond</keyword>
<dbReference type="SUPFAM" id="SSF57184">
    <property type="entry name" value="Growth factor receptor domain"/>
    <property type="match status" value="1"/>
</dbReference>
<dbReference type="VEuPathDB" id="VectorBase:CPIJ007955"/>
<evidence type="ECO:0000256" key="1">
    <source>
        <dbReference type="ARBA" id="ARBA00004613"/>
    </source>
</evidence>
<dbReference type="GO" id="GO:0005520">
    <property type="term" value="F:insulin-like growth factor binding"/>
    <property type="evidence" value="ECO:0007669"/>
    <property type="project" value="InterPro"/>
</dbReference>
<dbReference type="eggNOG" id="ENOG502S7GZ">
    <property type="taxonomic scope" value="Eukaryota"/>
</dbReference>
<evidence type="ECO:0000313" key="8">
    <source>
        <dbReference type="EnsemblMetazoa" id="CPIJ007955-PA"/>
    </source>
</evidence>